<evidence type="ECO:0000256" key="9">
    <source>
        <dbReference type="ARBA" id="ARBA00023002"/>
    </source>
</evidence>
<dbReference type="OrthoDB" id="76038at2759"/>
<evidence type="ECO:0000256" key="3">
    <source>
        <dbReference type="ARBA" id="ARBA00007588"/>
    </source>
</evidence>
<dbReference type="Gene3D" id="3.50.50.60">
    <property type="entry name" value="FAD/NAD(P)-binding domain"/>
    <property type="match status" value="1"/>
</dbReference>
<dbReference type="HOGENOM" id="CLU_014633_1_1_1"/>
<keyword evidence="9" id="KW-0560">Oxidoreductase</keyword>
<proteinExistence type="inferred from homology"/>
<sequence length="592" mass="66650">MAQLHDVLIIGAGPCGLAVAARLREHTPSAIFTDAEHQRYHWINKHKGRMNLVRRRPGKMGSLGVPKHQPAAQGKERASSVSSEDSTSTNSTTFTQGRDSATSVSSHDWDSEPEEESKDSPSIKVLDSTSPNWLTKWHRAFNTLEIAQLRSPMFFHVDPSDRDGMLAYTTEQGREDDLWEIPGCVGKELSKHKKKKQQRQRLKQKKGNLGVLGDTEIDERDRKDYFSPGTGLFRDFCESVVSRYRLDRKGFIEEAEVSDITYGYVDDLDSVKKVFTVTTKDERVFYARTVVLAVGPGGKKIMPFELSEQEKEGACHSSDLRPGLFPCPHVKRMIQARKETNLVIVGGGLSSAQIVDMAIRKGVSKVWFLMRSDFKVKHFDITLTWMGKFKNYSKAVFWSADTDEERLEMIKTARGGGSITPRYQRILLKHAAAKRLSIHTHTVITEKAYNPATRTWRLATSPPIPNLPDQIDYVCFATGMHMDVNELPFMQKMHADYPIRSIGGLPCLTDDLMWQAEVPLYMTGRLAALRLGPGAPNLEGARLGAERIAWSLEEVLGKRTFGKDEKREALDVERSMECFCGLGNRFAELPEA</sequence>
<reference evidence="15" key="2">
    <citation type="journal article" date="2009" name="Fungal Genet. Biol.">
        <title>The 2008 update of the Aspergillus nidulans genome annotation: a community effort.</title>
        <authorList>
            <person name="Wortman J.R."/>
            <person name="Gilsenan J.M."/>
            <person name="Joardar V."/>
            <person name="Deegan J."/>
            <person name="Clutterbuck J."/>
            <person name="Andersen M.R."/>
            <person name="Archer D."/>
            <person name="Bencina M."/>
            <person name="Braus G."/>
            <person name="Coutinho P."/>
            <person name="von Dohren H."/>
            <person name="Doonan J."/>
            <person name="Driessen A.J."/>
            <person name="Durek P."/>
            <person name="Espeso E."/>
            <person name="Fekete E."/>
            <person name="Flipphi M."/>
            <person name="Estrada C.G."/>
            <person name="Geysens S."/>
            <person name="Goldman G."/>
            <person name="de Groot P.W."/>
            <person name="Hansen K."/>
            <person name="Harris S.D."/>
            <person name="Heinekamp T."/>
            <person name="Helmstaedt K."/>
            <person name="Henrissat B."/>
            <person name="Hofmann G."/>
            <person name="Homan T."/>
            <person name="Horio T."/>
            <person name="Horiuchi H."/>
            <person name="James S."/>
            <person name="Jones M."/>
            <person name="Karaffa L."/>
            <person name="Karanyi Z."/>
            <person name="Kato M."/>
            <person name="Keller N."/>
            <person name="Kelly D.E."/>
            <person name="Kiel J.A."/>
            <person name="Kim J.M."/>
            <person name="van der Klei I.J."/>
            <person name="Klis F.M."/>
            <person name="Kovalchuk A."/>
            <person name="Krasevec N."/>
            <person name="Kubicek C.P."/>
            <person name="Liu B."/>
            <person name="Maccabe A."/>
            <person name="Meyer V."/>
            <person name="Mirabito P."/>
            <person name="Miskei M."/>
            <person name="Mos M."/>
            <person name="Mullins J."/>
            <person name="Nelson D.R."/>
            <person name="Nielsen J."/>
            <person name="Oakley B.R."/>
            <person name="Osmani S.A."/>
            <person name="Pakula T."/>
            <person name="Paszewski A."/>
            <person name="Paulsen I."/>
            <person name="Pilsyk S."/>
            <person name="Pocsi I."/>
            <person name="Punt P.J."/>
            <person name="Ram A.F."/>
            <person name="Ren Q."/>
            <person name="Robellet X."/>
            <person name="Robson G."/>
            <person name="Seiboth B."/>
            <person name="van Solingen P."/>
            <person name="Specht T."/>
            <person name="Sun J."/>
            <person name="Taheri-Talesh N."/>
            <person name="Takeshita N."/>
            <person name="Ussery D."/>
            <person name="vanKuyk P.A."/>
            <person name="Visser H."/>
            <person name="van de Vondervoort P.J."/>
            <person name="de Vries R.P."/>
            <person name="Walton J."/>
            <person name="Xiang X."/>
            <person name="Xiong Y."/>
            <person name="Zeng A.P."/>
            <person name="Brandt B.W."/>
            <person name="Cornell M.J."/>
            <person name="van den Hondel C.A."/>
            <person name="Visser J."/>
            <person name="Oliver S.G."/>
            <person name="Turner G."/>
        </authorList>
    </citation>
    <scope>GENOME REANNOTATION</scope>
    <source>
        <strain evidence="15">FGSC A4 / ATCC 38163 / CBS 112.46 / NRRL 194 / M139</strain>
    </source>
</reference>
<evidence type="ECO:0000313" key="14">
    <source>
        <dbReference type="EMBL" id="CBF76476.1"/>
    </source>
</evidence>
<dbReference type="VEuPathDB" id="FungiDB:AN4921"/>
<keyword evidence="8" id="KW-0521">NADP</keyword>
<dbReference type="GO" id="GO:0016491">
    <property type="term" value="F:oxidoreductase activity"/>
    <property type="evidence" value="ECO:0007669"/>
    <property type="project" value="UniProtKB-KW"/>
</dbReference>
<dbReference type="EMBL" id="BN001303">
    <property type="protein sequence ID" value="CBF76476.1"/>
    <property type="molecule type" value="Genomic_DNA"/>
</dbReference>
<feature type="compositionally biased region" description="Basic residues" evidence="13">
    <location>
        <begin position="48"/>
        <end position="58"/>
    </location>
</feature>
<feature type="compositionally biased region" description="Polar residues" evidence="13">
    <location>
        <begin position="96"/>
        <end position="106"/>
    </location>
</feature>
<dbReference type="AlphaFoldDB" id="Q5B3F9"/>
<reference evidence="15" key="1">
    <citation type="journal article" date="2005" name="Nature">
        <title>Sequencing of Aspergillus nidulans and comparative analysis with A. fumigatus and A. oryzae.</title>
        <authorList>
            <person name="Galagan J.E."/>
            <person name="Calvo S.E."/>
            <person name="Cuomo C."/>
            <person name="Ma L.J."/>
            <person name="Wortman J.R."/>
            <person name="Batzoglou S."/>
            <person name="Lee S.I."/>
            <person name="Basturkmen M."/>
            <person name="Spevak C.C."/>
            <person name="Clutterbuck J."/>
            <person name="Kapitonov V."/>
            <person name="Jurka J."/>
            <person name="Scazzocchio C."/>
            <person name="Farman M."/>
            <person name="Butler J."/>
            <person name="Purcell S."/>
            <person name="Harris S."/>
            <person name="Braus G.H."/>
            <person name="Draht O."/>
            <person name="Busch S."/>
            <person name="D'Enfert C."/>
            <person name="Bouchier C."/>
            <person name="Goldman G.H."/>
            <person name="Bell-Pedersen D."/>
            <person name="Griffiths-Jones S."/>
            <person name="Doonan J.H."/>
            <person name="Yu J."/>
            <person name="Vienken K."/>
            <person name="Pain A."/>
            <person name="Freitag M."/>
            <person name="Selker E.U."/>
            <person name="Archer D.B."/>
            <person name="Penalva M.A."/>
            <person name="Oakley B.R."/>
            <person name="Momany M."/>
            <person name="Tanaka T."/>
            <person name="Kumagai T."/>
            <person name="Asai K."/>
            <person name="Machida M."/>
            <person name="Nierman W.C."/>
            <person name="Denning D.W."/>
            <person name="Caddick M."/>
            <person name="Hynes M."/>
            <person name="Paoletti M."/>
            <person name="Fischer R."/>
            <person name="Miller B."/>
            <person name="Dyer P."/>
            <person name="Sachs M.S."/>
            <person name="Osmani S.A."/>
            <person name="Birren B.W."/>
        </authorList>
    </citation>
    <scope>NUCLEOTIDE SEQUENCE [LARGE SCALE GENOMIC DNA]</scope>
    <source>
        <strain evidence="15">FGSC A4 / ATCC 38163 / CBS 112.46 / NRRL 194 / M139</strain>
    </source>
</reference>
<comment type="catalytic activity">
    <reaction evidence="11">
        <text>L-ornithine + NADPH + O2 = N(5)-hydroxy-L-ornithine + NADP(+) + H2O</text>
        <dbReference type="Rhea" id="RHEA:41508"/>
        <dbReference type="ChEBI" id="CHEBI:15377"/>
        <dbReference type="ChEBI" id="CHEBI:15379"/>
        <dbReference type="ChEBI" id="CHEBI:46911"/>
        <dbReference type="ChEBI" id="CHEBI:57783"/>
        <dbReference type="ChEBI" id="CHEBI:58349"/>
        <dbReference type="ChEBI" id="CHEBI:78275"/>
        <dbReference type="EC" id="1.14.13.196"/>
    </reaction>
</comment>
<name>Q5B3F9_EMENI</name>
<evidence type="ECO:0000256" key="6">
    <source>
        <dbReference type="ARBA" id="ARBA00022630"/>
    </source>
</evidence>
<feature type="region of interest" description="Disordered" evidence="13">
    <location>
        <begin position="48"/>
        <end position="125"/>
    </location>
</feature>
<evidence type="ECO:0000256" key="8">
    <source>
        <dbReference type="ARBA" id="ARBA00022857"/>
    </source>
</evidence>
<keyword evidence="6" id="KW-0285">Flavoprotein</keyword>
<feature type="compositionally biased region" description="Low complexity" evidence="13">
    <location>
        <begin position="79"/>
        <end position="95"/>
    </location>
</feature>
<evidence type="ECO:0000256" key="4">
    <source>
        <dbReference type="ARBA" id="ARBA00012881"/>
    </source>
</evidence>
<dbReference type="Pfam" id="PF13434">
    <property type="entry name" value="Lys_Orn_oxgnase"/>
    <property type="match status" value="1"/>
</dbReference>
<keyword evidence="15" id="KW-1185">Reference proteome</keyword>
<evidence type="ECO:0000256" key="5">
    <source>
        <dbReference type="ARBA" id="ARBA00018612"/>
    </source>
</evidence>
<dbReference type="InterPro" id="IPR025700">
    <property type="entry name" value="Lys/Orn_oxygenase"/>
</dbReference>
<gene>
    <name evidence="14" type="ORF">ANIA_04921</name>
</gene>
<dbReference type="PANTHER" id="PTHR38663:SF1">
    <property type="entry name" value="L-ORNITHINE N(5)-MONOOXYGENASE"/>
    <property type="match status" value="1"/>
</dbReference>
<evidence type="ECO:0000256" key="2">
    <source>
        <dbReference type="ARBA" id="ARBA00004924"/>
    </source>
</evidence>
<dbReference type="OMA" id="KHGRKMN"/>
<organism evidence="14 15">
    <name type="scientific">Emericella nidulans (strain FGSC A4 / ATCC 38163 / CBS 112.46 / NRRL 194 / M139)</name>
    <name type="common">Aspergillus nidulans</name>
    <dbReference type="NCBI Taxonomy" id="227321"/>
    <lineage>
        <taxon>Eukaryota</taxon>
        <taxon>Fungi</taxon>
        <taxon>Dikarya</taxon>
        <taxon>Ascomycota</taxon>
        <taxon>Pezizomycotina</taxon>
        <taxon>Eurotiomycetes</taxon>
        <taxon>Eurotiomycetidae</taxon>
        <taxon>Eurotiales</taxon>
        <taxon>Aspergillaceae</taxon>
        <taxon>Aspergillus</taxon>
        <taxon>Aspergillus subgen. Nidulantes</taxon>
    </lineage>
</organism>
<accession>C8V9E7</accession>
<dbReference type="eggNOG" id="ENOG502QPIW">
    <property type="taxonomic scope" value="Eukaryota"/>
</dbReference>
<protein>
    <recommendedName>
        <fullName evidence="5">L-ornithine N(5)-monooxygenase</fullName>
        <ecNumber evidence="4">1.14.13.196</ecNumber>
    </recommendedName>
    <alternativeName>
        <fullName evidence="10">L-ornithine N(5)-oxygenase</fullName>
    </alternativeName>
</protein>
<comment type="similarity">
    <text evidence="3">Belongs to the lysine N(6)-hydroxylase/L-ornithine N(5)-oxygenase family.</text>
</comment>
<evidence type="ECO:0000256" key="7">
    <source>
        <dbReference type="ARBA" id="ARBA00022827"/>
    </source>
</evidence>
<dbReference type="KEGG" id="ani:ANIA_04921"/>
<evidence type="ECO:0000256" key="13">
    <source>
        <dbReference type="SAM" id="MobiDB-lite"/>
    </source>
</evidence>
<evidence type="ECO:0000313" key="15">
    <source>
        <dbReference type="Proteomes" id="UP000000560"/>
    </source>
</evidence>
<dbReference type="Proteomes" id="UP000000560">
    <property type="component" value="Chromosome III"/>
</dbReference>
<dbReference type="GeneID" id="2872720"/>
<comment type="catalytic activity">
    <reaction evidence="12">
        <text>L-ornithine + NADH + O2 = N(5)-hydroxy-L-ornithine + NAD(+) + H2O</text>
        <dbReference type="Rhea" id="RHEA:41512"/>
        <dbReference type="ChEBI" id="CHEBI:15377"/>
        <dbReference type="ChEBI" id="CHEBI:15379"/>
        <dbReference type="ChEBI" id="CHEBI:46911"/>
        <dbReference type="ChEBI" id="CHEBI:57540"/>
        <dbReference type="ChEBI" id="CHEBI:57945"/>
        <dbReference type="ChEBI" id="CHEBI:78275"/>
        <dbReference type="EC" id="1.14.13.196"/>
    </reaction>
</comment>
<dbReference type="InterPro" id="IPR036188">
    <property type="entry name" value="FAD/NAD-bd_sf"/>
</dbReference>
<dbReference type="RefSeq" id="XP_662525.1">
    <property type="nucleotide sequence ID" value="XM_657433.1"/>
</dbReference>
<evidence type="ECO:0000256" key="10">
    <source>
        <dbReference type="ARBA" id="ARBA00030351"/>
    </source>
</evidence>
<dbReference type="InParanoid" id="Q5B3F9"/>
<dbReference type="PANTHER" id="PTHR38663">
    <property type="match status" value="1"/>
</dbReference>
<accession>Q5B3F9</accession>
<dbReference type="SUPFAM" id="SSF51905">
    <property type="entry name" value="FAD/NAD(P)-binding domain"/>
    <property type="match status" value="1"/>
</dbReference>
<keyword evidence="7" id="KW-0274">FAD</keyword>
<comment type="pathway">
    <text evidence="2">Siderophore biosynthesis.</text>
</comment>
<comment type="cofactor">
    <cofactor evidence="1">
        <name>FAD</name>
        <dbReference type="ChEBI" id="CHEBI:57692"/>
    </cofactor>
</comment>
<evidence type="ECO:0000256" key="1">
    <source>
        <dbReference type="ARBA" id="ARBA00001974"/>
    </source>
</evidence>
<evidence type="ECO:0000256" key="12">
    <source>
        <dbReference type="ARBA" id="ARBA00049248"/>
    </source>
</evidence>
<dbReference type="EC" id="1.14.13.196" evidence="4"/>
<evidence type="ECO:0000256" key="11">
    <source>
        <dbReference type="ARBA" id="ARBA00047598"/>
    </source>
</evidence>